<reference evidence="1 2" key="1">
    <citation type="journal article" date="2014" name="Genome Announc.">
        <title>Draft Genome Sequence of Xylella fastidiosa Pear Leaf Scorch Strain in Taiwan.</title>
        <authorList>
            <person name="Su C.C."/>
            <person name="Deng W.L."/>
            <person name="Jan F.J."/>
            <person name="Chang C.J."/>
            <person name="Huang H."/>
            <person name="Chen J."/>
        </authorList>
    </citation>
    <scope>NUCLEOTIDE SEQUENCE [LARGE SCALE GENOMIC DNA]</scope>
    <source>
        <strain evidence="1 2">PLS229</strain>
    </source>
</reference>
<organism evidence="1 2">
    <name type="scientific">Xylella taiwanensis</name>
    <dbReference type="NCBI Taxonomy" id="1444770"/>
    <lineage>
        <taxon>Bacteria</taxon>
        <taxon>Pseudomonadati</taxon>
        <taxon>Pseudomonadota</taxon>
        <taxon>Gammaproteobacteria</taxon>
        <taxon>Lysobacterales</taxon>
        <taxon>Lysobacteraceae</taxon>
        <taxon>Xylella</taxon>
    </lineage>
</organism>
<proteinExistence type="predicted"/>
<dbReference type="Proteomes" id="UP000020406">
    <property type="component" value="Unassembled WGS sequence"/>
</dbReference>
<accession>Z9JJH5</accession>
<evidence type="ECO:0000313" key="1">
    <source>
        <dbReference type="EMBL" id="EWS78349.1"/>
    </source>
</evidence>
<gene>
    <name evidence="1" type="ORF">AF72_06380</name>
</gene>
<evidence type="ECO:0000313" key="2">
    <source>
        <dbReference type="Proteomes" id="UP000020406"/>
    </source>
</evidence>
<dbReference type="EMBL" id="JDSQ01000008">
    <property type="protein sequence ID" value="EWS78349.1"/>
    <property type="molecule type" value="Genomic_DNA"/>
</dbReference>
<protein>
    <submittedName>
        <fullName evidence="1">Uncharacterized protein</fullName>
    </submittedName>
</protein>
<dbReference type="AlphaFoldDB" id="Z9JJH5"/>
<dbReference type="PATRIC" id="fig|1444770.3.peg.1526"/>
<sequence>MQLEDLLLGIGAFRVMDEGATGFERCQRADGEGAFWLWMLQQQ</sequence>
<comment type="caution">
    <text evidence="1">The sequence shown here is derived from an EMBL/GenBank/DDBJ whole genome shotgun (WGS) entry which is preliminary data.</text>
</comment>
<name>Z9JJH5_9GAMM</name>